<name>A0A2W7S914_9BACT</name>
<gene>
    <name evidence="1" type="ORF">LX80_01238</name>
</gene>
<dbReference type="SUPFAM" id="SSF56399">
    <property type="entry name" value="ADP-ribosylation"/>
    <property type="match status" value="1"/>
</dbReference>
<dbReference type="Proteomes" id="UP000249720">
    <property type="component" value="Unassembled WGS sequence"/>
</dbReference>
<dbReference type="InterPro" id="IPR009297">
    <property type="entry name" value="DUF952"/>
</dbReference>
<dbReference type="EMBL" id="QKZV01000003">
    <property type="protein sequence ID" value="PZX63587.1"/>
    <property type="molecule type" value="Genomic_DNA"/>
</dbReference>
<organism evidence="1 2">
    <name type="scientific">Hydrotalea sandarakina</name>
    <dbReference type="NCBI Taxonomy" id="1004304"/>
    <lineage>
        <taxon>Bacteria</taxon>
        <taxon>Pseudomonadati</taxon>
        <taxon>Bacteroidota</taxon>
        <taxon>Chitinophagia</taxon>
        <taxon>Chitinophagales</taxon>
        <taxon>Chitinophagaceae</taxon>
        <taxon>Hydrotalea</taxon>
    </lineage>
</organism>
<dbReference type="AlphaFoldDB" id="A0A2W7S914"/>
<proteinExistence type="predicted"/>
<dbReference type="Pfam" id="PF06108">
    <property type="entry name" value="DUF952"/>
    <property type="match status" value="1"/>
</dbReference>
<comment type="caution">
    <text evidence="1">The sequence shown here is derived from an EMBL/GenBank/DDBJ whole genome shotgun (WGS) entry which is preliminary data.</text>
</comment>
<dbReference type="PANTHER" id="PTHR34129">
    <property type="entry name" value="BLR1139 PROTEIN"/>
    <property type="match status" value="1"/>
</dbReference>
<protein>
    <submittedName>
        <fullName evidence="1">Uncharacterized protein (DUF952 family)</fullName>
    </submittedName>
</protein>
<dbReference type="PANTHER" id="PTHR34129:SF1">
    <property type="entry name" value="DUF952 DOMAIN-CONTAINING PROTEIN"/>
    <property type="match status" value="1"/>
</dbReference>
<sequence length="104" mass="12167">MKEDAFIYHITTQNEWIAAQEKGYYESPSLLKEGFIHCCTLQQMDGVLERYFLGIQNLVQLTILTNNLKSNIKFEPSPMVPELFPHVYCRIPLTEIVNIQYINQ</sequence>
<dbReference type="RefSeq" id="WP_111294331.1">
    <property type="nucleotide sequence ID" value="NZ_QKZV01000003.1"/>
</dbReference>
<reference evidence="1 2" key="1">
    <citation type="submission" date="2018-06" db="EMBL/GenBank/DDBJ databases">
        <title>Genomic Encyclopedia of Archaeal and Bacterial Type Strains, Phase II (KMG-II): from individual species to whole genera.</title>
        <authorList>
            <person name="Goeker M."/>
        </authorList>
    </citation>
    <scope>NUCLEOTIDE SEQUENCE [LARGE SCALE GENOMIC DNA]</scope>
    <source>
        <strain evidence="1 2">DSM 23241</strain>
    </source>
</reference>
<dbReference type="OrthoDB" id="5638018at2"/>
<accession>A0A2W7S914</accession>
<evidence type="ECO:0000313" key="2">
    <source>
        <dbReference type="Proteomes" id="UP000249720"/>
    </source>
</evidence>
<keyword evidence="2" id="KW-1185">Reference proteome</keyword>
<dbReference type="Gene3D" id="3.20.170.20">
    <property type="entry name" value="Protein of unknown function DUF952"/>
    <property type="match status" value="1"/>
</dbReference>
<evidence type="ECO:0000313" key="1">
    <source>
        <dbReference type="EMBL" id="PZX63587.1"/>
    </source>
</evidence>